<keyword evidence="2" id="KW-1185">Reference proteome</keyword>
<evidence type="ECO:0000313" key="1">
    <source>
        <dbReference type="EMBL" id="TVY81601.1"/>
    </source>
</evidence>
<dbReference type="AlphaFoldDB" id="A0A8T9C7J0"/>
<comment type="caution">
    <text evidence="1">The sequence shown here is derived from an EMBL/GenBank/DDBJ whole genome shotgun (WGS) entry which is preliminary data.</text>
</comment>
<evidence type="ECO:0000313" key="2">
    <source>
        <dbReference type="Proteomes" id="UP000469558"/>
    </source>
</evidence>
<evidence type="ECO:0008006" key="3">
    <source>
        <dbReference type="Google" id="ProtNLM"/>
    </source>
</evidence>
<protein>
    <recommendedName>
        <fullName evidence="3">STE24 endopeptidase</fullName>
    </recommendedName>
</protein>
<dbReference type="Proteomes" id="UP000469558">
    <property type="component" value="Unassembled WGS sequence"/>
</dbReference>
<name>A0A8T9C7J0_9HELO</name>
<accession>A0A8T9C7J0</accession>
<proteinExistence type="predicted"/>
<sequence>MPTPLDRAMNSKNTFLAFAGVVTAASIWTIWGQDLFPKESDPTGAPEEWSHEELRRWLAAVSDAASSSHIFEMPLVVPVMKDLGCVVVADYVAEKFTPEFEGH</sequence>
<organism evidence="1 2">
    <name type="scientific">Lachnellula suecica</name>
    <dbReference type="NCBI Taxonomy" id="602035"/>
    <lineage>
        <taxon>Eukaryota</taxon>
        <taxon>Fungi</taxon>
        <taxon>Dikarya</taxon>
        <taxon>Ascomycota</taxon>
        <taxon>Pezizomycotina</taxon>
        <taxon>Leotiomycetes</taxon>
        <taxon>Helotiales</taxon>
        <taxon>Lachnaceae</taxon>
        <taxon>Lachnellula</taxon>
    </lineage>
</organism>
<reference evidence="1 2" key="1">
    <citation type="submission" date="2018-05" db="EMBL/GenBank/DDBJ databases">
        <title>Genome sequencing and assembly of the regulated plant pathogen Lachnellula willkommii and related sister species for the development of diagnostic species identification markers.</title>
        <authorList>
            <person name="Giroux E."/>
            <person name="Bilodeau G."/>
        </authorList>
    </citation>
    <scope>NUCLEOTIDE SEQUENCE [LARGE SCALE GENOMIC DNA]</scope>
    <source>
        <strain evidence="1 2">CBS 268.59</strain>
    </source>
</reference>
<gene>
    <name evidence="1" type="ORF">LSUE1_G003558</name>
</gene>
<dbReference type="EMBL" id="QGMK01000452">
    <property type="protein sequence ID" value="TVY81601.1"/>
    <property type="molecule type" value="Genomic_DNA"/>
</dbReference>
<dbReference type="OrthoDB" id="5341873at2759"/>